<dbReference type="SUPFAM" id="SSF52833">
    <property type="entry name" value="Thioredoxin-like"/>
    <property type="match status" value="1"/>
</dbReference>
<comment type="caution">
    <text evidence="2">The sequence shown here is derived from an EMBL/GenBank/DDBJ whole genome shotgun (WGS) entry which is preliminary data.</text>
</comment>
<accession>A0A840MEP4</accession>
<dbReference type="Gene3D" id="3.40.30.10">
    <property type="entry name" value="Glutaredoxin"/>
    <property type="match status" value="1"/>
</dbReference>
<evidence type="ECO:0000313" key="3">
    <source>
        <dbReference type="Proteomes" id="UP000575898"/>
    </source>
</evidence>
<name>A0A840MEP4_9PROT</name>
<dbReference type="Pfam" id="PF00462">
    <property type="entry name" value="Glutaredoxin"/>
    <property type="match status" value="1"/>
</dbReference>
<organism evidence="2 3">
    <name type="scientific">Chitinivorax tropicus</name>
    <dbReference type="NCBI Taxonomy" id="714531"/>
    <lineage>
        <taxon>Bacteria</taxon>
        <taxon>Pseudomonadati</taxon>
        <taxon>Pseudomonadota</taxon>
        <taxon>Betaproteobacteria</taxon>
        <taxon>Chitinivorax</taxon>
    </lineage>
</organism>
<dbReference type="Proteomes" id="UP000575898">
    <property type="component" value="Unassembled WGS sequence"/>
</dbReference>
<dbReference type="InterPro" id="IPR051548">
    <property type="entry name" value="Grx-like_ET"/>
</dbReference>
<dbReference type="GO" id="GO:0045454">
    <property type="term" value="P:cell redox homeostasis"/>
    <property type="evidence" value="ECO:0007669"/>
    <property type="project" value="TreeGrafter"/>
</dbReference>
<keyword evidence="3" id="KW-1185">Reference proteome</keyword>
<sequence>MWRSVAPILIICALGGLWHGWKQPSKLEIKPDELGRVQLYATTWCGYCQAARQYFQAKGIQYVEYDVEKDAEANRRAVGYAGPGVPVIVVGQDVMHGFSVEEFEERFASRAQ</sequence>
<dbReference type="CDD" id="cd02976">
    <property type="entry name" value="NrdH"/>
    <property type="match status" value="1"/>
</dbReference>
<dbReference type="InterPro" id="IPR002109">
    <property type="entry name" value="Glutaredoxin"/>
</dbReference>
<dbReference type="PROSITE" id="PS51354">
    <property type="entry name" value="GLUTAREDOXIN_2"/>
    <property type="match status" value="1"/>
</dbReference>
<dbReference type="AlphaFoldDB" id="A0A840MEP4"/>
<evidence type="ECO:0000313" key="2">
    <source>
        <dbReference type="EMBL" id="MBB5017734.1"/>
    </source>
</evidence>
<dbReference type="PANTHER" id="PTHR34386:SF1">
    <property type="entry name" value="GLUTAREDOXIN-LIKE PROTEIN NRDH"/>
    <property type="match status" value="1"/>
</dbReference>
<dbReference type="RefSeq" id="WP_184036009.1">
    <property type="nucleotide sequence ID" value="NZ_JACHHY010000005.1"/>
</dbReference>
<protein>
    <submittedName>
        <fullName evidence="2">Glutaredoxin</fullName>
    </submittedName>
</protein>
<evidence type="ECO:0000259" key="1">
    <source>
        <dbReference type="Pfam" id="PF00462"/>
    </source>
</evidence>
<feature type="domain" description="Glutaredoxin" evidence="1">
    <location>
        <begin position="37"/>
        <end position="93"/>
    </location>
</feature>
<proteinExistence type="predicted"/>
<dbReference type="InterPro" id="IPR036249">
    <property type="entry name" value="Thioredoxin-like_sf"/>
</dbReference>
<reference evidence="2 3" key="1">
    <citation type="submission" date="2020-08" db="EMBL/GenBank/DDBJ databases">
        <title>Genomic Encyclopedia of Type Strains, Phase IV (KMG-IV): sequencing the most valuable type-strain genomes for metagenomic binning, comparative biology and taxonomic classification.</title>
        <authorList>
            <person name="Goeker M."/>
        </authorList>
    </citation>
    <scope>NUCLEOTIDE SEQUENCE [LARGE SCALE GENOMIC DNA]</scope>
    <source>
        <strain evidence="2 3">DSM 27165</strain>
    </source>
</reference>
<dbReference type="EMBL" id="JACHHY010000005">
    <property type="protein sequence ID" value="MBB5017734.1"/>
    <property type="molecule type" value="Genomic_DNA"/>
</dbReference>
<gene>
    <name evidence="2" type="ORF">HNQ59_001004</name>
</gene>
<dbReference type="GO" id="GO:0009055">
    <property type="term" value="F:electron transfer activity"/>
    <property type="evidence" value="ECO:0007669"/>
    <property type="project" value="TreeGrafter"/>
</dbReference>
<dbReference type="PANTHER" id="PTHR34386">
    <property type="entry name" value="GLUTAREDOXIN"/>
    <property type="match status" value="1"/>
</dbReference>